<evidence type="ECO:0000313" key="4">
    <source>
        <dbReference type="Proteomes" id="UP000800094"/>
    </source>
</evidence>
<dbReference type="GeneID" id="54573688"/>
<dbReference type="InterPro" id="IPR007110">
    <property type="entry name" value="Ig-like_dom"/>
</dbReference>
<dbReference type="Proteomes" id="UP000800094">
    <property type="component" value="Unassembled WGS sequence"/>
</dbReference>
<name>A0A6A6HTT3_9PLEO</name>
<dbReference type="RefSeq" id="XP_033676441.1">
    <property type="nucleotide sequence ID" value="XM_033820358.1"/>
</dbReference>
<protein>
    <recommendedName>
        <fullName evidence="2">Ig-like domain-containing protein</fullName>
    </recommendedName>
</protein>
<gene>
    <name evidence="3" type="ORF">BU26DRAFT_178076</name>
</gene>
<evidence type="ECO:0000313" key="3">
    <source>
        <dbReference type="EMBL" id="KAF2241437.1"/>
    </source>
</evidence>
<organism evidence="3 4">
    <name type="scientific">Trematosphaeria pertusa</name>
    <dbReference type="NCBI Taxonomy" id="390896"/>
    <lineage>
        <taxon>Eukaryota</taxon>
        <taxon>Fungi</taxon>
        <taxon>Dikarya</taxon>
        <taxon>Ascomycota</taxon>
        <taxon>Pezizomycotina</taxon>
        <taxon>Dothideomycetes</taxon>
        <taxon>Pleosporomycetidae</taxon>
        <taxon>Pleosporales</taxon>
        <taxon>Massarineae</taxon>
        <taxon>Trematosphaeriaceae</taxon>
        <taxon>Trematosphaeria</taxon>
    </lineage>
</organism>
<accession>A0A6A6HTT3</accession>
<proteinExistence type="predicted"/>
<feature type="domain" description="Ig-like" evidence="2">
    <location>
        <begin position="11"/>
        <end position="94"/>
    </location>
</feature>
<dbReference type="AlphaFoldDB" id="A0A6A6HTT3"/>
<sequence length="121" mass="13405">MSSLSHFFFFPRYLAEQIRNAPPKKNSVLTCRSRGLSETSRSNTMLIRWRRSGDQLKGSFAAKFSSLRFPSPHLTSPPSRALPCNRELDDRRISGRSRCPTTEAANAGADDAHGEPVPATA</sequence>
<keyword evidence="4" id="KW-1185">Reference proteome</keyword>
<evidence type="ECO:0000256" key="1">
    <source>
        <dbReference type="SAM" id="MobiDB-lite"/>
    </source>
</evidence>
<evidence type="ECO:0000259" key="2">
    <source>
        <dbReference type="PROSITE" id="PS50835"/>
    </source>
</evidence>
<feature type="region of interest" description="Disordered" evidence="1">
    <location>
        <begin position="71"/>
        <end position="121"/>
    </location>
</feature>
<dbReference type="PROSITE" id="PS50835">
    <property type="entry name" value="IG_LIKE"/>
    <property type="match status" value="1"/>
</dbReference>
<reference evidence="3" key="1">
    <citation type="journal article" date="2020" name="Stud. Mycol.">
        <title>101 Dothideomycetes genomes: a test case for predicting lifestyles and emergence of pathogens.</title>
        <authorList>
            <person name="Haridas S."/>
            <person name="Albert R."/>
            <person name="Binder M."/>
            <person name="Bloem J."/>
            <person name="Labutti K."/>
            <person name="Salamov A."/>
            <person name="Andreopoulos B."/>
            <person name="Baker S."/>
            <person name="Barry K."/>
            <person name="Bills G."/>
            <person name="Bluhm B."/>
            <person name="Cannon C."/>
            <person name="Castanera R."/>
            <person name="Culley D."/>
            <person name="Daum C."/>
            <person name="Ezra D."/>
            <person name="Gonzalez J."/>
            <person name="Henrissat B."/>
            <person name="Kuo A."/>
            <person name="Liang C."/>
            <person name="Lipzen A."/>
            <person name="Lutzoni F."/>
            <person name="Magnuson J."/>
            <person name="Mondo S."/>
            <person name="Nolan M."/>
            <person name="Ohm R."/>
            <person name="Pangilinan J."/>
            <person name="Park H.-J."/>
            <person name="Ramirez L."/>
            <person name="Alfaro M."/>
            <person name="Sun H."/>
            <person name="Tritt A."/>
            <person name="Yoshinaga Y."/>
            <person name="Zwiers L.-H."/>
            <person name="Turgeon B."/>
            <person name="Goodwin S."/>
            <person name="Spatafora J."/>
            <person name="Crous P."/>
            <person name="Grigoriev I."/>
        </authorList>
    </citation>
    <scope>NUCLEOTIDE SEQUENCE</scope>
    <source>
        <strain evidence="3">CBS 122368</strain>
    </source>
</reference>
<dbReference type="EMBL" id="ML987212">
    <property type="protein sequence ID" value="KAF2241437.1"/>
    <property type="molecule type" value="Genomic_DNA"/>
</dbReference>